<keyword evidence="1" id="KW-1133">Transmembrane helix</keyword>
<accession>A0A3M8HB05</accession>
<name>A0A3M8HB05_9BACI</name>
<gene>
    <name evidence="2" type="ORF">EC501_07485</name>
</gene>
<evidence type="ECO:0000313" key="2">
    <source>
        <dbReference type="EMBL" id="RNC99581.1"/>
    </source>
</evidence>
<sequence>MKPVNDWTFDNKIIAISPSLLNMNVYMLWISLFAEQRKNFIRIPNSHLSNEAALTLANLFEDYTGISITTNNLQFALYGIKEIVVLALKLKRPHYEIYRFLEFLSDNEYTKLIHLLSNERFGLRRVNFEYR</sequence>
<keyword evidence="1" id="KW-0812">Transmembrane</keyword>
<keyword evidence="1" id="KW-0472">Membrane</keyword>
<dbReference type="AlphaFoldDB" id="A0A3M8HB05"/>
<keyword evidence="3" id="KW-1185">Reference proteome</keyword>
<evidence type="ECO:0000256" key="1">
    <source>
        <dbReference type="SAM" id="Phobius"/>
    </source>
</evidence>
<comment type="caution">
    <text evidence="2">The sequence shown here is derived from an EMBL/GenBank/DDBJ whole genome shotgun (WGS) entry which is preliminary data.</text>
</comment>
<dbReference type="EMBL" id="RHLQ01000014">
    <property type="protein sequence ID" value="RNC99581.1"/>
    <property type="molecule type" value="Genomic_DNA"/>
</dbReference>
<dbReference type="Proteomes" id="UP000279909">
    <property type="component" value="Unassembled WGS sequence"/>
</dbReference>
<protein>
    <submittedName>
        <fullName evidence="2">Uncharacterized protein</fullName>
    </submittedName>
</protein>
<dbReference type="RefSeq" id="WP_122971680.1">
    <property type="nucleotide sequence ID" value="NZ_RHLQ01000014.1"/>
</dbReference>
<evidence type="ECO:0000313" key="3">
    <source>
        <dbReference type="Proteomes" id="UP000279909"/>
    </source>
</evidence>
<organism evidence="2 3">
    <name type="scientific">Lysinibacillus halotolerans</name>
    <dbReference type="NCBI Taxonomy" id="1368476"/>
    <lineage>
        <taxon>Bacteria</taxon>
        <taxon>Bacillati</taxon>
        <taxon>Bacillota</taxon>
        <taxon>Bacilli</taxon>
        <taxon>Bacillales</taxon>
        <taxon>Bacillaceae</taxon>
        <taxon>Lysinibacillus</taxon>
    </lineage>
</organism>
<reference evidence="2 3" key="1">
    <citation type="journal article" date="2014" name="Int. J. Syst. Evol. Microbiol.">
        <title>Lysinibacillus halotolerans sp. nov., isolated from saline-alkaline soil.</title>
        <authorList>
            <person name="Kong D."/>
            <person name="Wang Y."/>
            <person name="Zhao B."/>
            <person name="Li Y."/>
            <person name="Song J."/>
            <person name="Zhai Y."/>
            <person name="Zhang C."/>
            <person name="Wang H."/>
            <person name="Chen X."/>
            <person name="Zhao B."/>
            <person name="Ruan Z."/>
        </authorList>
    </citation>
    <scope>NUCLEOTIDE SEQUENCE [LARGE SCALE GENOMIC DNA]</scope>
    <source>
        <strain evidence="2 3">MCCC 1A12703</strain>
    </source>
</reference>
<feature type="transmembrane region" description="Helical" evidence="1">
    <location>
        <begin position="13"/>
        <end position="34"/>
    </location>
</feature>
<proteinExistence type="predicted"/>